<evidence type="ECO:0000313" key="2">
    <source>
        <dbReference type="Proteomes" id="UP000694843"/>
    </source>
</evidence>
<evidence type="ECO:0000313" key="3">
    <source>
        <dbReference type="RefSeq" id="XP_018009111.1"/>
    </source>
</evidence>
<feature type="compositionally biased region" description="Polar residues" evidence="1">
    <location>
        <begin position="68"/>
        <end position="90"/>
    </location>
</feature>
<reference evidence="3" key="1">
    <citation type="submission" date="2025-08" db="UniProtKB">
        <authorList>
            <consortium name="RefSeq"/>
        </authorList>
    </citation>
    <scope>IDENTIFICATION</scope>
    <source>
        <tissue evidence="3">Whole organism</tissue>
    </source>
</reference>
<dbReference type="OrthoDB" id="6362690at2759"/>
<dbReference type="Proteomes" id="UP000694843">
    <property type="component" value="Unplaced"/>
</dbReference>
<dbReference type="KEGG" id="hazt:108666706"/>
<feature type="compositionally biased region" description="Low complexity" evidence="1">
    <location>
        <begin position="104"/>
        <end position="138"/>
    </location>
</feature>
<keyword evidence="2" id="KW-1185">Reference proteome</keyword>
<accession>A0A8B7N5I4</accession>
<dbReference type="AlphaFoldDB" id="A0A8B7N5I4"/>
<sequence length="317" mass="33687">MKLWTILRKITRTEACTVEGRMFEAKVMSSGNGTARLMMALGLLAVATIASSSPTSSPDYHPRLSAASPPNITTTSSQTLPTNVTPTPTAGSPIPPIGLPNSISDTPAAAAPTSDAALSAPYSLTSPSSHDTSSHVSGDGVGQIVLLPHDLSTAEGSKDSMSLRRVSAGLLKKEPPLLKGILLPEDIGDKILLVKPGDAGKVIDLRAVPGMDAKSRTKNNAFYNALVPKSGSKQATPNPPTEARQPKLLSRQKRFLTLRTIAVPLTIFHYLGFLPMRVPGVPYHEDPGLPDYQVYEPYNDLVYPDAPIRSRNSGYGD</sequence>
<feature type="region of interest" description="Disordered" evidence="1">
    <location>
        <begin position="52"/>
        <end position="140"/>
    </location>
</feature>
<dbReference type="RefSeq" id="XP_018009111.1">
    <property type="nucleotide sequence ID" value="XM_018153622.2"/>
</dbReference>
<gene>
    <name evidence="3" type="primary">LOC108666706</name>
</gene>
<organism evidence="2 3">
    <name type="scientific">Hyalella azteca</name>
    <name type="common">Amphipod</name>
    <dbReference type="NCBI Taxonomy" id="294128"/>
    <lineage>
        <taxon>Eukaryota</taxon>
        <taxon>Metazoa</taxon>
        <taxon>Ecdysozoa</taxon>
        <taxon>Arthropoda</taxon>
        <taxon>Crustacea</taxon>
        <taxon>Multicrustacea</taxon>
        <taxon>Malacostraca</taxon>
        <taxon>Eumalacostraca</taxon>
        <taxon>Peracarida</taxon>
        <taxon>Amphipoda</taxon>
        <taxon>Senticaudata</taxon>
        <taxon>Talitrida</taxon>
        <taxon>Talitroidea</taxon>
        <taxon>Hyalellidae</taxon>
        <taxon>Hyalella</taxon>
    </lineage>
</organism>
<name>A0A8B7N5I4_HYAAZ</name>
<dbReference type="GeneID" id="108666706"/>
<protein>
    <submittedName>
        <fullName evidence="3">Uncharacterized protein LOC108666706</fullName>
    </submittedName>
</protein>
<proteinExistence type="predicted"/>
<evidence type="ECO:0000256" key="1">
    <source>
        <dbReference type="SAM" id="MobiDB-lite"/>
    </source>
</evidence>